<comment type="caution">
    <text evidence="1">The sequence shown here is derived from an EMBL/GenBank/DDBJ whole genome shotgun (WGS) entry which is preliminary data.</text>
</comment>
<sequence length="408" mass="47385">MLKVLFIGLVWPEPTSSAAGWRILHLVRLFSEYYEVHFASAAATGPYSFDMDSIGVISHSIQLNDSSFDDFIKDLNPHIVVFDRFMVEEQYSWRVAEQCPDALRILDTEDLHFVRLARQEAFKKKRKIDYRTDLAKREIASILRSDLSLIISQDEMKLLINDFMVPNERLFFLPFQEEKLTQVHKLSLPSFEQRKHFVFIGNFIHEPNWRTVEILKHKIWPEIRKREGQAELHIFGAYASEKVFQLHKPKEGFFIKGRAEDARETVAQYSVLLAPIPFGAGAKGKLVDAMYAGTPSMSSTVAAESMLSGSEWAGFIADDTDSFVENTLRLYRDKSLWQEKQEVGFRIFNDLYADNSYSQEFIAKLQVLQADLKPFRNRNFFADILMYQSLQSTKYMSLWIETKNKTRP</sequence>
<organism evidence="1 2">
    <name type="scientific">Sphingobacterium faecale</name>
    <dbReference type="NCBI Taxonomy" id="2803775"/>
    <lineage>
        <taxon>Bacteria</taxon>
        <taxon>Pseudomonadati</taxon>
        <taxon>Bacteroidota</taxon>
        <taxon>Sphingobacteriia</taxon>
        <taxon>Sphingobacteriales</taxon>
        <taxon>Sphingobacteriaceae</taxon>
        <taxon>Sphingobacterium</taxon>
    </lineage>
</organism>
<dbReference type="Proteomes" id="UP000625283">
    <property type="component" value="Unassembled WGS sequence"/>
</dbReference>
<reference evidence="1 2" key="1">
    <citation type="submission" date="2021-01" db="EMBL/GenBank/DDBJ databases">
        <title>C459-1 draft genome sequence.</title>
        <authorList>
            <person name="Zhang X.-F."/>
        </authorList>
    </citation>
    <scope>NUCLEOTIDE SEQUENCE [LARGE SCALE GENOMIC DNA]</scope>
    <source>
        <strain evidence="2">C459-1</strain>
    </source>
</reference>
<gene>
    <name evidence="1" type="ORF">JKG61_11825</name>
</gene>
<protein>
    <submittedName>
        <fullName evidence="1">Glycosyltransferase family 4 protein</fullName>
    </submittedName>
</protein>
<accession>A0ABS1R3Z8</accession>
<evidence type="ECO:0000313" key="1">
    <source>
        <dbReference type="EMBL" id="MBL1409441.1"/>
    </source>
</evidence>
<dbReference type="Pfam" id="PF13692">
    <property type="entry name" value="Glyco_trans_1_4"/>
    <property type="match status" value="1"/>
</dbReference>
<evidence type="ECO:0000313" key="2">
    <source>
        <dbReference type="Proteomes" id="UP000625283"/>
    </source>
</evidence>
<dbReference type="RefSeq" id="WP_202103200.1">
    <property type="nucleotide sequence ID" value="NZ_JAERTY010000006.1"/>
</dbReference>
<dbReference type="EMBL" id="JAERTY010000006">
    <property type="protein sequence ID" value="MBL1409441.1"/>
    <property type="molecule type" value="Genomic_DNA"/>
</dbReference>
<keyword evidence="2" id="KW-1185">Reference proteome</keyword>
<dbReference type="Gene3D" id="3.40.50.2000">
    <property type="entry name" value="Glycogen Phosphorylase B"/>
    <property type="match status" value="1"/>
</dbReference>
<dbReference type="SUPFAM" id="SSF53756">
    <property type="entry name" value="UDP-Glycosyltransferase/glycogen phosphorylase"/>
    <property type="match status" value="1"/>
</dbReference>
<proteinExistence type="predicted"/>
<name>A0ABS1R3Z8_9SPHI</name>